<dbReference type="PANTHER" id="PTHR30290:SF9">
    <property type="entry name" value="OLIGOPEPTIDE-BINDING PROTEIN APPA"/>
    <property type="match status" value="1"/>
</dbReference>
<evidence type="ECO:0000259" key="4">
    <source>
        <dbReference type="Pfam" id="PF00496"/>
    </source>
</evidence>
<dbReference type="SUPFAM" id="SSF53850">
    <property type="entry name" value="Periplasmic binding protein-like II"/>
    <property type="match status" value="1"/>
</dbReference>
<protein>
    <recommendedName>
        <fullName evidence="4">Solute-binding protein family 5 domain-containing protein</fullName>
    </recommendedName>
</protein>
<name>X1EJ43_9ZZZZ</name>
<dbReference type="Gene3D" id="3.40.190.10">
    <property type="entry name" value="Periplasmic binding protein-like II"/>
    <property type="match status" value="1"/>
</dbReference>
<sequence length="301" mass="34089">MKCYKNKNIILILGFLAILLITVSNLSNMPSKGVDLIRDNIEELDDDFTKLNQGGIFSEFIFGTFSGPQDLDPHIAWDSASIDVIDQVCEGLLKHDLSDPELSIIPNLASSLGIWSVDKKNYTIPLRTGIQFHDGTVFNATAVKWSFDRLIYFMNVSGTLPPTTFITPFDFVYRFNDNTPIINRIEIINEYIVRFVLNKPFAPLEGLLCFTGSYILSPQSTPEFDYIDTYTGDLVGTGPFVYDGYVVDTSVNFYAFEDYWRGKPNIQNLIFSIISNYNNRSQALLSGDIDLLIDPSYDYFD</sequence>
<feature type="non-terminal residue" evidence="5">
    <location>
        <position position="301"/>
    </location>
</feature>
<evidence type="ECO:0000256" key="2">
    <source>
        <dbReference type="ARBA" id="ARBA00022448"/>
    </source>
</evidence>
<dbReference type="AlphaFoldDB" id="X1EJ43"/>
<comment type="similarity">
    <text evidence="1">Belongs to the bacterial solute-binding protein 5 family.</text>
</comment>
<dbReference type="Pfam" id="PF00496">
    <property type="entry name" value="SBP_bac_5"/>
    <property type="match status" value="1"/>
</dbReference>
<organism evidence="5">
    <name type="scientific">marine sediment metagenome</name>
    <dbReference type="NCBI Taxonomy" id="412755"/>
    <lineage>
        <taxon>unclassified sequences</taxon>
        <taxon>metagenomes</taxon>
        <taxon>ecological metagenomes</taxon>
    </lineage>
</organism>
<dbReference type="EMBL" id="BARU01009154">
    <property type="protein sequence ID" value="GAH33346.1"/>
    <property type="molecule type" value="Genomic_DNA"/>
</dbReference>
<keyword evidence="3" id="KW-0732">Signal</keyword>
<gene>
    <name evidence="5" type="ORF">S03H2_17715</name>
</gene>
<evidence type="ECO:0000256" key="3">
    <source>
        <dbReference type="ARBA" id="ARBA00022729"/>
    </source>
</evidence>
<proteinExistence type="inferred from homology"/>
<dbReference type="PANTHER" id="PTHR30290">
    <property type="entry name" value="PERIPLASMIC BINDING COMPONENT OF ABC TRANSPORTER"/>
    <property type="match status" value="1"/>
</dbReference>
<keyword evidence="2" id="KW-0813">Transport</keyword>
<dbReference type="GO" id="GO:0015833">
    <property type="term" value="P:peptide transport"/>
    <property type="evidence" value="ECO:0007669"/>
    <property type="project" value="TreeGrafter"/>
</dbReference>
<accession>X1EJ43</accession>
<evidence type="ECO:0000256" key="1">
    <source>
        <dbReference type="ARBA" id="ARBA00005695"/>
    </source>
</evidence>
<dbReference type="InterPro" id="IPR039424">
    <property type="entry name" value="SBP_5"/>
</dbReference>
<dbReference type="GO" id="GO:1904680">
    <property type="term" value="F:peptide transmembrane transporter activity"/>
    <property type="evidence" value="ECO:0007669"/>
    <property type="project" value="TreeGrafter"/>
</dbReference>
<reference evidence="5" key="1">
    <citation type="journal article" date="2014" name="Front. Microbiol.">
        <title>High frequency of phylogenetically diverse reductive dehalogenase-homologous genes in deep subseafloor sedimentary metagenomes.</title>
        <authorList>
            <person name="Kawai M."/>
            <person name="Futagami T."/>
            <person name="Toyoda A."/>
            <person name="Takaki Y."/>
            <person name="Nishi S."/>
            <person name="Hori S."/>
            <person name="Arai W."/>
            <person name="Tsubouchi T."/>
            <person name="Morono Y."/>
            <person name="Uchiyama I."/>
            <person name="Ito T."/>
            <person name="Fujiyama A."/>
            <person name="Inagaki F."/>
            <person name="Takami H."/>
        </authorList>
    </citation>
    <scope>NUCLEOTIDE SEQUENCE</scope>
    <source>
        <strain evidence="5">Expedition CK06-06</strain>
    </source>
</reference>
<comment type="caution">
    <text evidence="5">The sequence shown here is derived from an EMBL/GenBank/DDBJ whole genome shotgun (WGS) entry which is preliminary data.</text>
</comment>
<evidence type="ECO:0000313" key="5">
    <source>
        <dbReference type="EMBL" id="GAH33346.1"/>
    </source>
</evidence>
<dbReference type="InterPro" id="IPR000914">
    <property type="entry name" value="SBP_5_dom"/>
</dbReference>
<feature type="domain" description="Solute-binding protein family 5" evidence="4">
    <location>
        <begin position="104"/>
        <end position="298"/>
    </location>
</feature>